<feature type="transmembrane region" description="Helical" evidence="6">
    <location>
        <begin position="104"/>
        <end position="124"/>
    </location>
</feature>
<keyword evidence="4 6" id="KW-1133">Transmembrane helix</keyword>
<keyword evidence="3 6" id="KW-0812">Transmembrane</keyword>
<reference evidence="8 9" key="1">
    <citation type="submission" date="2018-09" db="EMBL/GenBank/DDBJ databases">
        <title>Metagenome Assembled Genomes from an Advanced Water Purification Facility.</title>
        <authorList>
            <person name="Stamps B.W."/>
            <person name="Spear J.R."/>
        </authorList>
    </citation>
    <scope>NUCLEOTIDE SEQUENCE [LARGE SCALE GENOMIC DNA]</scope>
    <source>
        <strain evidence="8">Bin_27_1</strain>
    </source>
</reference>
<dbReference type="Gene3D" id="1.20.1250.20">
    <property type="entry name" value="MFS general substrate transporter like domains"/>
    <property type="match status" value="1"/>
</dbReference>
<dbReference type="PANTHER" id="PTHR43124">
    <property type="entry name" value="PURINE EFFLUX PUMP PBUE"/>
    <property type="match status" value="1"/>
</dbReference>
<feature type="transmembrane region" description="Helical" evidence="6">
    <location>
        <begin position="220"/>
        <end position="253"/>
    </location>
</feature>
<comment type="subcellular location">
    <subcellularLocation>
        <location evidence="1">Cell membrane</location>
        <topology evidence="1">Multi-pass membrane protein</topology>
    </subcellularLocation>
</comment>
<dbReference type="Proteomes" id="UP000321192">
    <property type="component" value="Unassembled WGS sequence"/>
</dbReference>
<feature type="transmembrane region" description="Helical" evidence="6">
    <location>
        <begin position="130"/>
        <end position="149"/>
    </location>
</feature>
<sequence length="431" mass="44634">MRAFSQGTRVVRTRRSGGAENGCKGGSTSGWLRMFVPFALGYYLSYLLRTVNAVISPRLTDELGLSAASLGLLTSAYFLAFGAAQIPVGIALDRFGPRRVEAALLLLAALGSALFAMADSLGALAGARAMVGLGVSACLMAALKGFTLWYPPERQSSMIGFIMASGSLGALTASVPLAAVLPVLGWRGAFWIIAAVSLFAAVLALRALPDSPAARSEASLAAALRVVAGIFAAPAFLRHAAASVFFVGGFMALQSLWVVPWVMNVNGFDIAGAATVLVALNLGNLAGQLAVGVFGVRLARAGVQPLGLLRAGYGMMLVVQALILWSDLPVLPLWTAFGLLTAANSQIYLSAARAFPPALFGRVSTALNLMAFAGAFCVQWGFGIGLDLMRGMGVELARALAWGFGALLALQALAYLPLLGRPAARPSKGEA</sequence>
<dbReference type="GO" id="GO:0005886">
    <property type="term" value="C:plasma membrane"/>
    <property type="evidence" value="ECO:0007669"/>
    <property type="project" value="UniProtKB-SubCell"/>
</dbReference>
<organism evidence="8 9">
    <name type="scientific">Thauera aminoaromatica</name>
    <dbReference type="NCBI Taxonomy" id="164330"/>
    <lineage>
        <taxon>Bacteria</taxon>
        <taxon>Pseudomonadati</taxon>
        <taxon>Pseudomonadota</taxon>
        <taxon>Betaproteobacteria</taxon>
        <taxon>Rhodocyclales</taxon>
        <taxon>Zoogloeaceae</taxon>
        <taxon>Thauera</taxon>
    </lineage>
</organism>
<keyword evidence="5 6" id="KW-0472">Membrane</keyword>
<accession>A0A5C7SXW4</accession>
<dbReference type="InterPro" id="IPR050189">
    <property type="entry name" value="MFS_Efflux_Transporters"/>
</dbReference>
<dbReference type="GO" id="GO:0022857">
    <property type="term" value="F:transmembrane transporter activity"/>
    <property type="evidence" value="ECO:0007669"/>
    <property type="project" value="InterPro"/>
</dbReference>
<protein>
    <submittedName>
        <fullName evidence="8">MFS transporter</fullName>
    </submittedName>
</protein>
<dbReference type="InterPro" id="IPR036259">
    <property type="entry name" value="MFS_trans_sf"/>
</dbReference>
<feature type="transmembrane region" description="Helical" evidence="6">
    <location>
        <begin position="189"/>
        <end position="208"/>
    </location>
</feature>
<feature type="transmembrane region" description="Helical" evidence="6">
    <location>
        <begin position="331"/>
        <end position="351"/>
    </location>
</feature>
<gene>
    <name evidence="8" type="ORF">E6Q80_05315</name>
</gene>
<evidence type="ECO:0000256" key="6">
    <source>
        <dbReference type="SAM" id="Phobius"/>
    </source>
</evidence>
<evidence type="ECO:0000313" key="9">
    <source>
        <dbReference type="Proteomes" id="UP000321192"/>
    </source>
</evidence>
<evidence type="ECO:0000259" key="7">
    <source>
        <dbReference type="PROSITE" id="PS50850"/>
    </source>
</evidence>
<evidence type="ECO:0000256" key="3">
    <source>
        <dbReference type="ARBA" id="ARBA00022692"/>
    </source>
</evidence>
<dbReference type="InterPro" id="IPR011701">
    <property type="entry name" value="MFS"/>
</dbReference>
<evidence type="ECO:0000256" key="1">
    <source>
        <dbReference type="ARBA" id="ARBA00004651"/>
    </source>
</evidence>
<feature type="transmembrane region" description="Helical" evidence="6">
    <location>
        <begin position="30"/>
        <end position="48"/>
    </location>
</feature>
<feature type="transmembrane region" description="Helical" evidence="6">
    <location>
        <begin position="273"/>
        <end position="296"/>
    </location>
</feature>
<evidence type="ECO:0000256" key="2">
    <source>
        <dbReference type="ARBA" id="ARBA00022475"/>
    </source>
</evidence>
<dbReference type="Pfam" id="PF07690">
    <property type="entry name" value="MFS_1"/>
    <property type="match status" value="1"/>
</dbReference>
<evidence type="ECO:0000256" key="5">
    <source>
        <dbReference type="ARBA" id="ARBA00023136"/>
    </source>
</evidence>
<evidence type="ECO:0000256" key="4">
    <source>
        <dbReference type="ARBA" id="ARBA00022989"/>
    </source>
</evidence>
<feature type="transmembrane region" description="Helical" evidence="6">
    <location>
        <begin position="68"/>
        <end position="92"/>
    </location>
</feature>
<dbReference type="AlphaFoldDB" id="A0A5C7SXW4"/>
<dbReference type="InterPro" id="IPR020846">
    <property type="entry name" value="MFS_dom"/>
</dbReference>
<proteinExistence type="predicted"/>
<evidence type="ECO:0000313" key="8">
    <source>
        <dbReference type="EMBL" id="TXH88443.1"/>
    </source>
</evidence>
<feature type="transmembrane region" description="Helical" evidence="6">
    <location>
        <begin position="363"/>
        <end position="384"/>
    </location>
</feature>
<dbReference type="PROSITE" id="PS50850">
    <property type="entry name" value="MFS"/>
    <property type="match status" value="1"/>
</dbReference>
<feature type="transmembrane region" description="Helical" evidence="6">
    <location>
        <begin position="161"/>
        <end position="183"/>
    </location>
</feature>
<dbReference type="PANTHER" id="PTHR43124:SF3">
    <property type="entry name" value="CHLORAMPHENICOL EFFLUX PUMP RV0191"/>
    <property type="match status" value="1"/>
</dbReference>
<feature type="domain" description="Major facilitator superfamily (MFS) profile" evidence="7">
    <location>
        <begin position="34"/>
        <end position="423"/>
    </location>
</feature>
<comment type="caution">
    <text evidence="8">The sequence shown here is derived from an EMBL/GenBank/DDBJ whole genome shotgun (WGS) entry which is preliminary data.</text>
</comment>
<name>A0A5C7SXW4_THASP</name>
<dbReference type="SUPFAM" id="SSF103473">
    <property type="entry name" value="MFS general substrate transporter"/>
    <property type="match status" value="1"/>
</dbReference>
<dbReference type="EMBL" id="SSFD01000071">
    <property type="protein sequence ID" value="TXH88443.1"/>
    <property type="molecule type" value="Genomic_DNA"/>
</dbReference>
<feature type="transmembrane region" description="Helical" evidence="6">
    <location>
        <begin position="308"/>
        <end position="325"/>
    </location>
</feature>
<keyword evidence="2" id="KW-1003">Cell membrane</keyword>
<feature type="transmembrane region" description="Helical" evidence="6">
    <location>
        <begin position="396"/>
        <end position="418"/>
    </location>
</feature>